<sequence length="104" mass="11159">MALNTASSHCLLSREPTVYLCLGVLSGWSPALHADHSLPVLSLIPSPRVFPSSESVSLSQRPNYPCTPLDKNTEAAATSLNPFMPSGLSHPSKMDQSISKIRDV</sequence>
<proteinExistence type="predicted"/>
<feature type="compositionally biased region" description="Polar residues" evidence="1">
    <location>
        <begin position="94"/>
        <end position="104"/>
    </location>
</feature>
<gene>
    <name evidence="2" type="ORF">DPMN_010282</name>
</gene>
<accession>A0A9D4MZN4</accession>
<protein>
    <submittedName>
        <fullName evidence="2">Uncharacterized protein</fullName>
    </submittedName>
</protein>
<dbReference type="AlphaFoldDB" id="A0A9D4MZN4"/>
<feature type="region of interest" description="Disordered" evidence="1">
    <location>
        <begin position="54"/>
        <end position="104"/>
    </location>
</feature>
<reference evidence="2" key="2">
    <citation type="submission" date="2020-11" db="EMBL/GenBank/DDBJ databases">
        <authorList>
            <person name="McCartney M.A."/>
            <person name="Auch B."/>
            <person name="Kono T."/>
            <person name="Mallez S."/>
            <person name="Becker A."/>
            <person name="Gohl D.M."/>
            <person name="Silverstein K.A.T."/>
            <person name="Koren S."/>
            <person name="Bechman K.B."/>
            <person name="Herman A."/>
            <person name="Abrahante J.E."/>
            <person name="Garbe J."/>
        </authorList>
    </citation>
    <scope>NUCLEOTIDE SEQUENCE</scope>
    <source>
        <strain evidence="2">Duluth1</strain>
        <tissue evidence="2">Whole animal</tissue>
    </source>
</reference>
<keyword evidence="3" id="KW-1185">Reference proteome</keyword>
<evidence type="ECO:0000313" key="3">
    <source>
        <dbReference type="Proteomes" id="UP000828390"/>
    </source>
</evidence>
<comment type="caution">
    <text evidence="2">The sequence shown here is derived from an EMBL/GenBank/DDBJ whole genome shotgun (WGS) entry which is preliminary data.</text>
</comment>
<organism evidence="2 3">
    <name type="scientific">Dreissena polymorpha</name>
    <name type="common">Zebra mussel</name>
    <name type="synonym">Mytilus polymorpha</name>
    <dbReference type="NCBI Taxonomy" id="45954"/>
    <lineage>
        <taxon>Eukaryota</taxon>
        <taxon>Metazoa</taxon>
        <taxon>Spiralia</taxon>
        <taxon>Lophotrochozoa</taxon>
        <taxon>Mollusca</taxon>
        <taxon>Bivalvia</taxon>
        <taxon>Autobranchia</taxon>
        <taxon>Heteroconchia</taxon>
        <taxon>Euheterodonta</taxon>
        <taxon>Imparidentia</taxon>
        <taxon>Neoheterodontei</taxon>
        <taxon>Myida</taxon>
        <taxon>Dreissenoidea</taxon>
        <taxon>Dreissenidae</taxon>
        <taxon>Dreissena</taxon>
    </lineage>
</organism>
<reference evidence="2" key="1">
    <citation type="journal article" date="2019" name="bioRxiv">
        <title>The Genome of the Zebra Mussel, Dreissena polymorpha: A Resource for Invasive Species Research.</title>
        <authorList>
            <person name="McCartney M.A."/>
            <person name="Auch B."/>
            <person name="Kono T."/>
            <person name="Mallez S."/>
            <person name="Zhang Y."/>
            <person name="Obille A."/>
            <person name="Becker A."/>
            <person name="Abrahante J.E."/>
            <person name="Garbe J."/>
            <person name="Badalamenti J.P."/>
            <person name="Herman A."/>
            <person name="Mangelson H."/>
            <person name="Liachko I."/>
            <person name="Sullivan S."/>
            <person name="Sone E.D."/>
            <person name="Koren S."/>
            <person name="Silverstein K.A.T."/>
            <person name="Beckman K.B."/>
            <person name="Gohl D.M."/>
        </authorList>
    </citation>
    <scope>NUCLEOTIDE SEQUENCE</scope>
    <source>
        <strain evidence="2">Duluth1</strain>
        <tissue evidence="2">Whole animal</tissue>
    </source>
</reference>
<dbReference type="Proteomes" id="UP000828390">
    <property type="component" value="Unassembled WGS sequence"/>
</dbReference>
<evidence type="ECO:0000313" key="2">
    <source>
        <dbReference type="EMBL" id="KAH3886280.1"/>
    </source>
</evidence>
<name>A0A9D4MZN4_DREPO</name>
<dbReference type="EMBL" id="JAIWYP010000001">
    <property type="protein sequence ID" value="KAH3886280.1"/>
    <property type="molecule type" value="Genomic_DNA"/>
</dbReference>
<evidence type="ECO:0000256" key="1">
    <source>
        <dbReference type="SAM" id="MobiDB-lite"/>
    </source>
</evidence>